<dbReference type="GO" id="GO:0005737">
    <property type="term" value="C:cytoplasm"/>
    <property type="evidence" value="ECO:0007669"/>
    <property type="project" value="TreeGrafter"/>
</dbReference>
<dbReference type="GO" id="GO:0016846">
    <property type="term" value="F:carbon-sulfur lyase activity"/>
    <property type="evidence" value="ECO:0007669"/>
    <property type="project" value="TreeGrafter"/>
</dbReference>
<reference evidence="6" key="1">
    <citation type="journal article" date="2013" name="Nature">
        <title>Pan genome of the phytoplankton Emiliania underpins its global distribution.</title>
        <authorList>
            <person name="Read B.A."/>
            <person name="Kegel J."/>
            <person name="Klute M.J."/>
            <person name="Kuo A."/>
            <person name="Lefebvre S.C."/>
            <person name="Maumus F."/>
            <person name="Mayer C."/>
            <person name="Miller J."/>
            <person name="Monier A."/>
            <person name="Salamov A."/>
            <person name="Young J."/>
            <person name="Aguilar M."/>
            <person name="Claverie J.M."/>
            <person name="Frickenhaus S."/>
            <person name="Gonzalez K."/>
            <person name="Herman E.K."/>
            <person name="Lin Y.C."/>
            <person name="Napier J."/>
            <person name="Ogata H."/>
            <person name="Sarno A.F."/>
            <person name="Shmutz J."/>
            <person name="Schroeder D."/>
            <person name="de Vargas C."/>
            <person name="Verret F."/>
            <person name="von Dassow P."/>
            <person name="Valentin K."/>
            <person name="Van de Peer Y."/>
            <person name="Wheeler G."/>
            <person name="Dacks J.B."/>
            <person name="Delwiche C.F."/>
            <person name="Dyhrman S.T."/>
            <person name="Glockner G."/>
            <person name="John U."/>
            <person name="Richards T."/>
            <person name="Worden A.Z."/>
            <person name="Zhang X."/>
            <person name="Grigoriev I.V."/>
            <person name="Allen A.E."/>
            <person name="Bidle K."/>
            <person name="Borodovsky M."/>
            <person name="Bowler C."/>
            <person name="Brownlee C."/>
            <person name="Cock J.M."/>
            <person name="Elias M."/>
            <person name="Gladyshev V.N."/>
            <person name="Groth M."/>
            <person name="Guda C."/>
            <person name="Hadaegh A."/>
            <person name="Iglesias-Rodriguez M.D."/>
            <person name="Jenkins J."/>
            <person name="Jones B.M."/>
            <person name="Lawson T."/>
            <person name="Leese F."/>
            <person name="Lindquist E."/>
            <person name="Lobanov A."/>
            <person name="Lomsadze A."/>
            <person name="Malik S.B."/>
            <person name="Marsh M.E."/>
            <person name="Mackinder L."/>
            <person name="Mock T."/>
            <person name="Mueller-Roeber B."/>
            <person name="Pagarete A."/>
            <person name="Parker M."/>
            <person name="Probert I."/>
            <person name="Quesneville H."/>
            <person name="Raines C."/>
            <person name="Rensing S.A."/>
            <person name="Riano-Pachon D.M."/>
            <person name="Richier S."/>
            <person name="Rokitta S."/>
            <person name="Shiraiwa Y."/>
            <person name="Soanes D.M."/>
            <person name="van der Giezen M."/>
            <person name="Wahlund T.M."/>
            <person name="Williams B."/>
            <person name="Wilson W."/>
            <person name="Wolfe G."/>
            <person name="Wurch L.L."/>
        </authorList>
    </citation>
    <scope>NUCLEOTIDE SEQUENCE</scope>
</reference>
<dbReference type="RefSeq" id="XP_005764654.1">
    <property type="nucleotide sequence ID" value="XM_005764597.1"/>
</dbReference>
<dbReference type="InterPro" id="IPR054542">
    <property type="entry name" value="Cys_met_metab_PP"/>
</dbReference>
<dbReference type="Gene3D" id="3.40.640.10">
    <property type="entry name" value="Type I PLP-dependent aspartate aminotransferase-like (Major domain)"/>
    <property type="match status" value="1"/>
</dbReference>
<dbReference type="OMA" id="HKKMHGV"/>
<evidence type="ECO:0000256" key="3">
    <source>
        <dbReference type="PIRSR" id="PIRSR001434-2"/>
    </source>
</evidence>
<comment type="cofactor">
    <cofactor evidence="1 4">
        <name>pyridoxal 5'-phosphate</name>
        <dbReference type="ChEBI" id="CHEBI:597326"/>
    </cofactor>
</comment>
<evidence type="ECO:0000313" key="6">
    <source>
        <dbReference type="Proteomes" id="UP000013827"/>
    </source>
</evidence>
<proteinExistence type="inferred from homology"/>
<dbReference type="InterPro" id="IPR000277">
    <property type="entry name" value="Cys/Met-Metab_PyrdxlP-dep_enz"/>
</dbReference>
<evidence type="ECO:0008006" key="7">
    <source>
        <dbReference type="Google" id="ProtNLM"/>
    </source>
</evidence>
<dbReference type="InterPro" id="IPR015421">
    <property type="entry name" value="PyrdxlP-dep_Trfase_major"/>
</dbReference>
<dbReference type="GeneID" id="17258380"/>
<dbReference type="PANTHER" id="PTHR11808">
    <property type="entry name" value="TRANS-SULFURATION ENZYME FAMILY MEMBER"/>
    <property type="match status" value="1"/>
</dbReference>
<dbReference type="GO" id="GO:0019346">
    <property type="term" value="P:transsulfuration"/>
    <property type="evidence" value="ECO:0007669"/>
    <property type="project" value="InterPro"/>
</dbReference>
<name>A0A0D3ILU0_EMIH1</name>
<dbReference type="PaxDb" id="2903-EOD12225"/>
<comment type="similarity">
    <text evidence="4">Belongs to the trans-sulfuration enzymes family.</text>
</comment>
<dbReference type="EnsemblProtists" id="EOD12225">
    <property type="protein sequence ID" value="EOD12225"/>
    <property type="gene ID" value="EMIHUDRAFT_43235"/>
</dbReference>
<feature type="modified residue" description="N6-(pyridoxal phosphate)lysine" evidence="3">
    <location>
        <position position="188"/>
    </location>
</feature>
<organism evidence="5 6">
    <name type="scientific">Emiliania huxleyi (strain CCMP1516)</name>
    <dbReference type="NCBI Taxonomy" id="280463"/>
    <lineage>
        <taxon>Eukaryota</taxon>
        <taxon>Haptista</taxon>
        <taxon>Haptophyta</taxon>
        <taxon>Prymnesiophyceae</taxon>
        <taxon>Isochrysidales</taxon>
        <taxon>Noelaerhabdaceae</taxon>
        <taxon>Emiliania</taxon>
    </lineage>
</organism>
<dbReference type="eggNOG" id="KOG0053">
    <property type="taxonomic scope" value="Eukaryota"/>
</dbReference>
<dbReference type="Proteomes" id="UP000013827">
    <property type="component" value="Unassembled WGS sequence"/>
</dbReference>
<dbReference type="PIRSF" id="PIRSF001434">
    <property type="entry name" value="CGS"/>
    <property type="match status" value="1"/>
</dbReference>
<dbReference type="STRING" id="2903.R1DCC8"/>
<dbReference type="HOGENOM" id="CLU_018986_3_0_1"/>
<dbReference type="KEGG" id="ehx:EMIHUDRAFT_43235"/>
<sequence length="377" mass="39826">HGGGRMATAHDVSPPLSLSTTFTCPEPGSDGHVYSRISNPTRERCETLLGAIEGTPSSPARAVLYASGLAATFGALSRLLPSRVAISGGYHGTHQVLEQLQRISGGANCNPIPLPTPEDAAAVLREGDVVWLETPRNPDCHVADVAAYADAARELGGVRVVVDSTFAPPPLQRALTLGADIVMHSTTKYLAGHSDAIGGALCVRDAALASELRADRSAVGSTPGALEVWLLMRSLRTLHLRVERQSATAAELAHWLDRAMPDLTRPDLAVGLVHSVAHPSLPSDPSHGVARRQMSGGYGGCFALELASEQAARSLPAALRLFRDATSLGGVESLIEWRRKYDDAISPRLLRVSVGLEEAAHLQEDLQRAILQVSAAA</sequence>
<dbReference type="Gene3D" id="3.90.1150.10">
    <property type="entry name" value="Aspartate Aminotransferase, domain 1"/>
    <property type="match status" value="1"/>
</dbReference>
<dbReference type="GO" id="GO:0030170">
    <property type="term" value="F:pyridoxal phosphate binding"/>
    <property type="evidence" value="ECO:0007669"/>
    <property type="project" value="InterPro"/>
</dbReference>
<protein>
    <recommendedName>
        <fullName evidence="7">Cystathionine gamma-synthase</fullName>
    </recommendedName>
</protein>
<dbReference type="InterPro" id="IPR015424">
    <property type="entry name" value="PyrdxlP-dep_Trfase"/>
</dbReference>
<evidence type="ECO:0000256" key="1">
    <source>
        <dbReference type="ARBA" id="ARBA00001933"/>
    </source>
</evidence>
<evidence type="ECO:0000256" key="2">
    <source>
        <dbReference type="ARBA" id="ARBA00022898"/>
    </source>
</evidence>
<dbReference type="AlphaFoldDB" id="A0A0D3ILU0"/>
<accession>A0A0D3ILU0</accession>
<evidence type="ECO:0000313" key="5">
    <source>
        <dbReference type="EnsemblProtists" id="EOD12225"/>
    </source>
</evidence>
<dbReference type="SUPFAM" id="SSF53383">
    <property type="entry name" value="PLP-dependent transferases"/>
    <property type="match status" value="1"/>
</dbReference>
<evidence type="ECO:0000256" key="4">
    <source>
        <dbReference type="RuleBase" id="RU362118"/>
    </source>
</evidence>
<keyword evidence="6" id="KW-1185">Reference proteome</keyword>
<reference evidence="5" key="2">
    <citation type="submission" date="2024-10" db="UniProtKB">
        <authorList>
            <consortium name="EnsemblProtists"/>
        </authorList>
    </citation>
    <scope>IDENTIFICATION</scope>
</reference>
<dbReference type="PROSITE" id="PS00868">
    <property type="entry name" value="CYS_MET_METAB_PP"/>
    <property type="match status" value="1"/>
</dbReference>
<dbReference type="Pfam" id="PF01053">
    <property type="entry name" value="Cys_Met_Meta_PP"/>
    <property type="match status" value="1"/>
</dbReference>
<dbReference type="PANTHER" id="PTHR11808:SF35">
    <property type="entry name" value="CYSTATHIONINE GAMMA-SYNTHASE (AFU_ORTHOLOGUE AFUA_7G01590)"/>
    <property type="match status" value="1"/>
</dbReference>
<keyword evidence="2 3" id="KW-0663">Pyridoxal phosphate</keyword>
<dbReference type="InterPro" id="IPR015422">
    <property type="entry name" value="PyrdxlP-dep_Trfase_small"/>
</dbReference>